<keyword evidence="2" id="KW-1185">Reference proteome</keyword>
<dbReference type="RefSeq" id="WP_223704976.1">
    <property type="nucleotide sequence ID" value="NZ_JAINUY010000001.1"/>
</dbReference>
<protein>
    <submittedName>
        <fullName evidence="1">Uncharacterized protein</fullName>
    </submittedName>
</protein>
<reference evidence="1 2" key="1">
    <citation type="journal article" date="2023" name="Antonie Van Leeuwenhoek">
        <title>Flavobacterium potami sp. nov., a multi-metal resistance genes harbouring bacterium isolated from shallow river silt.</title>
        <authorList>
            <person name="Li S."/>
            <person name="Mao S."/>
            <person name="Mu W."/>
            <person name="Guo B."/>
            <person name="Li C."/>
            <person name="Zhu Q."/>
            <person name="Hou X."/>
            <person name="Zhao Y."/>
            <person name="Wei S."/>
            <person name="Liu H."/>
            <person name="Liu A."/>
        </authorList>
    </citation>
    <scope>NUCLEOTIDE SEQUENCE [LARGE SCALE GENOMIC DNA]</scope>
    <source>
        <strain evidence="1 2">17A</strain>
    </source>
</reference>
<dbReference type="Proteomes" id="UP001139366">
    <property type="component" value="Unassembled WGS sequence"/>
</dbReference>
<sequence>MKKLSLKNLKVVKLTSQEKKAIKGGGWDTSDQCNRTSGPYVMGCYTGTPEDK</sequence>
<proteinExistence type="predicted"/>
<gene>
    <name evidence="1" type="ORF">K6T82_05745</name>
</gene>
<accession>A0A9X1H8S4</accession>
<evidence type="ECO:0000313" key="2">
    <source>
        <dbReference type="Proteomes" id="UP001139366"/>
    </source>
</evidence>
<organism evidence="1 2">
    <name type="scientific">Flavobacterium potami</name>
    <dbReference type="NCBI Taxonomy" id="2872310"/>
    <lineage>
        <taxon>Bacteria</taxon>
        <taxon>Pseudomonadati</taxon>
        <taxon>Bacteroidota</taxon>
        <taxon>Flavobacteriia</taxon>
        <taxon>Flavobacteriales</taxon>
        <taxon>Flavobacteriaceae</taxon>
        <taxon>Flavobacterium</taxon>
    </lineage>
</organism>
<evidence type="ECO:0000313" key="1">
    <source>
        <dbReference type="EMBL" id="MBZ4034260.1"/>
    </source>
</evidence>
<dbReference type="AlphaFoldDB" id="A0A9X1H8S4"/>
<comment type="caution">
    <text evidence="1">The sequence shown here is derived from an EMBL/GenBank/DDBJ whole genome shotgun (WGS) entry which is preliminary data.</text>
</comment>
<dbReference type="EMBL" id="JAINUY010000001">
    <property type="protein sequence ID" value="MBZ4034260.1"/>
    <property type="molecule type" value="Genomic_DNA"/>
</dbReference>
<name>A0A9X1H8S4_9FLAO</name>